<name>A0A9P7DP99_9AGAM</name>
<dbReference type="GeneID" id="64604859"/>
<dbReference type="Proteomes" id="UP000719766">
    <property type="component" value="Unassembled WGS sequence"/>
</dbReference>
<dbReference type="EMBL" id="JABBWE010000010">
    <property type="protein sequence ID" value="KAG1799733.1"/>
    <property type="molecule type" value="Genomic_DNA"/>
</dbReference>
<protein>
    <submittedName>
        <fullName evidence="1">Uncharacterized protein</fullName>
    </submittedName>
</protein>
<dbReference type="AlphaFoldDB" id="A0A9P7DP99"/>
<proteinExistence type="predicted"/>
<evidence type="ECO:0000313" key="1">
    <source>
        <dbReference type="EMBL" id="KAG1799733.1"/>
    </source>
</evidence>
<accession>A0A9P7DP99</accession>
<sequence length="150" mass="16567">MQESTASPSAAVQSTDNDCIASQLNPIKQTTAQTHTLIRGRAGCPVVLVYEVGTDWLTVSCLINDHSSVCKGGFHGLSHSPPRCNTQDAQHMLSPPQLENDEYTEDVRPISVRCRGCQKAISLDKSSRYYPRLWIKHRGKYPGILKIEAS</sequence>
<reference evidence="1" key="1">
    <citation type="journal article" date="2020" name="New Phytol.">
        <title>Comparative genomics reveals dynamic genome evolution in host specialist ectomycorrhizal fungi.</title>
        <authorList>
            <person name="Lofgren L.A."/>
            <person name="Nguyen N.H."/>
            <person name="Vilgalys R."/>
            <person name="Ruytinx J."/>
            <person name="Liao H.L."/>
            <person name="Branco S."/>
            <person name="Kuo A."/>
            <person name="LaButti K."/>
            <person name="Lipzen A."/>
            <person name="Andreopoulos W."/>
            <person name="Pangilinan J."/>
            <person name="Riley R."/>
            <person name="Hundley H."/>
            <person name="Na H."/>
            <person name="Barry K."/>
            <person name="Grigoriev I.V."/>
            <person name="Stajich J.E."/>
            <person name="Kennedy P.G."/>
        </authorList>
    </citation>
    <scope>NUCLEOTIDE SEQUENCE</scope>
    <source>
        <strain evidence="1">S12</strain>
    </source>
</reference>
<evidence type="ECO:0000313" key="2">
    <source>
        <dbReference type="Proteomes" id="UP000719766"/>
    </source>
</evidence>
<keyword evidence="2" id="KW-1185">Reference proteome</keyword>
<dbReference type="OrthoDB" id="2855464at2759"/>
<dbReference type="RefSeq" id="XP_041163956.1">
    <property type="nucleotide sequence ID" value="XM_041311095.1"/>
</dbReference>
<organism evidence="1 2">
    <name type="scientific">Suillus plorans</name>
    <dbReference type="NCBI Taxonomy" id="116603"/>
    <lineage>
        <taxon>Eukaryota</taxon>
        <taxon>Fungi</taxon>
        <taxon>Dikarya</taxon>
        <taxon>Basidiomycota</taxon>
        <taxon>Agaricomycotina</taxon>
        <taxon>Agaricomycetes</taxon>
        <taxon>Agaricomycetidae</taxon>
        <taxon>Boletales</taxon>
        <taxon>Suillineae</taxon>
        <taxon>Suillaceae</taxon>
        <taxon>Suillus</taxon>
    </lineage>
</organism>
<gene>
    <name evidence="1" type="ORF">HD556DRAFT_61549</name>
</gene>
<comment type="caution">
    <text evidence="1">The sequence shown here is derived from an EMBL/GenBank/DDBJ whole genome shotgun (WGS) entry which is preliminary data.</text>
</comment>